<dbReference type="InterPro" id="IPR016940">
    <property type="entry name" value="ComGC"/>
</dbReference>
<evidence type="ECO:0000256" key="5">
    <source>
        <dbReference type="ARBA" id="ARBA00022692"/>
    </source>
</evidence>
<evidence type="ECO:0000256" key="2">
    <source>
        <dbReference type="ARBA" id="ARBA00004241"/>
    </source>
</evidence>
<dbReference type="NCBIfam" id="TIGR02532">
    <property type="entry name" value="IV_pilin_GFxxxE"/>
    <property type="match status" value="1"/>
</dbReference>
<keyword evidence="3" id="KW-1003">Cell membrane</keyword>
<evidence type="ECO:0000256" key="1">
    <source>
        <dbReference type="ARBA" id="ARBA00004162"/>
    </source>
</evidence>
<protein>
    <submittedName>
        <fullName evidence="10">ComG operon protein 3</fullName>
    </submittedName>
</protein>
<dbReference type="RefSeq" id="WP_004347181.1">
    <property type="nucleotide sequence ID" value="NZ_BAWT01000004.1"/>
</dbReference>
<keyword evidence="4" id="KW-0488">Methylation</keyword>
<comment type="similarity">
    <text evidence="9">Belongs to the ComGC family.</text>
</comment>
<dbReference type="InterPro" id="IPR000983">
    <property type="entry name" value="Bac_GSPG_pilin"/>
</dbReference>
<keyword evidence="6" id="KW-1133">Transmembrane helix</keyword>
<dbReference type="GO" id="GO:0015627">
    <property type="term" value="C:type II protein secretion system complex"/>
    <property type="evidence" value="ECO:0007669"/>
    <property type="project" value="InterPro"/>
</dbReference>
<accession>A0A0E2UAV4</accession>
<dbReference type="InterPro" id="IPR012902">
    <property type="entry name" value="N_methyl_site"/>
</dbReference>
<dbReference type="GO" id="GO:0009986">
    <property type="term" value="C:cell surface"/>
    <property type="evidence" value="ECO:0007669"/>
    <property type="project" value="UniProtKB-SubCell"/>
</dbReference>
<dbReference type="PRINTS" id="PR00813">
    <property type="entry name" value="BCTERIALGSPG"/>
</dbReference>
<evidence type="ECO:0000256" key="6">
    <source>
        <dbReference type="ARBA" id="ARBA00022989"/>
    </source>
</evidence>
<gene>
    <name evidence="10" type="primary">comGC</name>
    <name evidence="10" type="ORF">A9Y57_02065</name>
</gene>
<keyword evidence="8" id="KW-0178">Competence</keyword>
<dbReference type="EMBL" id="NSGR01000010">
    <property type="protein sequence ID" value="PCH10775.1"/>
    <property type="molecule type" value="Genomic_DNA"/>
</dbReference>
<evidence type="ECO:0000256" key="9">
    <source>
        <dbReference type="ARBA" id="ARBA00043982"/>
    </source>
</evidence>
<dbReference type="AlphaFoldDB" id="A0A0E2UAV4"/>
<evidence type="ECO:0000256" key="3">
    <source>
        <dbReference type="ARBA" id="ARBA00022475"/>
    </source>
</evidence>
<evidence type="ECO:0000256" key="7">
    <source>
        <dbReference type="ARBA" id="ARBA00023136"/>
    </source>
</evidence>
<dbReference type="STRING" id="936154.STP_1585"/>
<evidence type="ECO:0000313" key="11">
    <source>
        <dbReference type="Proteomes" id="UP000217465"/>
    </source>
</evidence>
<dbReference type="SUPFAM" id="SSF54523">
    <property type="entry name" value="Pili subunits"/>
    <property type="match status" value="1"/>
</dbReference>
<dbReference type="GO" id="GO:0015628">
    <property type="term" value="P:protein secretion by the type II secretion system"/>
    <property type="evidence" value="ECO:0007669"/>
    <property type="project" value="InterPro"/>
</dbReference>
<organism evidence="10 11">
    <name type="scientific">Streptococcus parauberis</name>
    <dbReference type="NCBI Taxonomy" id="1348"/>
    <lineage>
        <taxon>Bacteria</taxon>
        <taxon>Bacillati</taxon>
        <taxon>Bacillota</taxon>
        <taxon>Bacilli</taxon>
        <taxon>Lactobacillales</taxon>
        <taxon>Streptococcaceae</taxon>
        <taxon>Streptococcus</taxon>
    </lineage>
</organism>
<proteinExistence type="inferred from homology"/>
<dbReference type="Proteomes" id="UP000217465">
    <property type="component" value="Unassembled WGS sequence"/>
</dbReference>
<evidence type="ECO:0000256" key="8">
    <source>
        <dbReference type="ARBA" id="ARBA00023287"/>
    </source>
</evidence>
<reference evidence="10 11" key="1">
    <citation type="submission" date="2016-06" db="EMBL/GenBank/DDBJ databases">
        <authorList>
            <person name="Haines A.N."/>
            <person name="Council K.R."/>
        </authorList>
    </citation>
    <scope>NUCLEOTIDE SEQUENCE [LARGE SCALE GENOMIC DNA]</scope>
    <source>
        <strain evidence="10 11">SP158-29</strain>
    </source>
</reference>
<comment type="caution">
    <text evidence="10">The sequence shown here is derived from an EMBL/GenBank/DDBJ whole genome shotgun (WGS) entry which is preliminary data.</text>
</comment>
<dbReference type="eggNOG" id="COG4537">
    <property type="taxonomic scope" value="Bacteria"/>
</dbReference>
<dbReference type="PIRSF" id="PIRSF029928">
    <property type="entry name" value="Late_competence_ComGC"/>
    <property type="match status" value="1"/>
</dbReference>
<evidence type="ECO:0000313" key="10">
    <source>
        <dbReference type="EMBL" id="PCH10775.1"/>
    </source>
</evidence>
<dbReference type="NCBIfam" id="NF040999">
    <property type="entry name" value="pilin_ComGC"/>
    <property type="match status" value="1"/>
</dbReference>
<sequence length="108" mass="12270">MKKFIINFKNKSVQAFTLLEMLMVILIISILMLLFIPNLNKQKEKVLDTGGEALVKIVENQAELYALNNAGKVPSLNDLKSNGNLTEKQITAYNDYYKKHSDKIPNVK</sequence>
<dbReference type="GO" id="GO:0005886">
    <property type="term" value="C:plasma membrane"/>
    <property type="evidence" value="ECO:0007669"/>
    <property type="project" value="UniProtKB-SubCell"/>
</dbReference>
<name>A0A0E2UAV4_9STRE</name>
<dbReference type="Pfam" id="PF07963">
    <property type="entry name" value="N_methyl"/>
    <property type="match status" value="1"/>
</dbReference>
<keyword evidence="5" id="KW-0812">Transmembrane</keyword>
<evidence type="ECO:0000256" key="4">
    <source>
        <dbReference type="ARBA" id="ARBA00022481"/>
    </source>
</evidence>
<dbReference type="GO" id="GO:0030420">
    <property type="term" value="P:establishment of competence for transformation"/>
    <property type="evidence" value="ECO:0007669"/>
    <property type="project" value="UniProtKB-KW"/>
</dbReference>
<keyword evidence="7" id="KW-0472">Membrane</keyword>
<dbReference type="Gene3D" id="3.30.700.10">
    <property type="entry name" value="Glycoprotein, Type 4 Pilin"/>
    <property type="match status" value="1"/>
</dbReference>
<comment type="subcellular location">
    <subcellularLocation>
        <location evidence="1">Cell membrane</location>
        <topology evidence="1">Single-pass membrane protein</topology>
    </subcellularLocation>
    <subcellularLocation>
        <location evidence="2">Cell surface</location>
    </subcellularLocation>
</comment>
<dbReference type="InterPro" id="IPR045584">
    <property type="entry name" value="Pilin-like"/>
</dbReference>